<name>A0AAE0A603_9ROSI</name>
<keyword evidence="1" id="KW-1133">Transmembrane helix</keyword>
<reference evidence="3" key="1">
    <citation type="journal article" date="2023" name="Plant J.">
        <title>Genome sequences and population genomics provide insights into the demographic history, inbreeding, and mutation load of two 'living fossil' tree species of Dipteronia.</title>
        <authorList>
            <person name="Feng Y."/>
            <person name="Comes H.P."/>
            <person name="Chen J."/>
            <person name="Zhu S."/>
            <person name="Lu R."/>
            <person name="Zhang X."/>
            <person name="Li P."/>
            <person name="Qiu J."/>
            <person name="Olsen K.M."/>
            <person name="Qiu Y."/>
        </authorList>
    </citation>
    <scope>NUCLEOTIDE SEQUENCE</scope>
    <source>
        <strain evidence="3">NBL</strain>
    </source>
</reference>
<accession>A0AAE0A603</accession>
<evidence type="ECO:0000313" key="4">
    <source>
        <dbReference type="Proteomes" id="UP001281410"/>
    </source>
</evidence>
<sequence>MTKYLTIVTLFIINLKVLSAEPSCPVVLGTFDEVPRCWSNFYLYGAAKAINGRYYVQLTNSDGSSVGRVMYKKPIKLVEDAEYGELNGNHDIIYVNSLLSVKYCNLLDRNLLLNSGKKLDSWIDSEASSKRLEVIYPKRTDRLRIGLAALFLGTAYGAFGTSIGLYLWPTYRQRRNVVQQEGCVHTVVRLEHK</sequence>
<feature type="transmembrane region" description="Helical" evidence="1">
    <location>
        <begin position="145"/>
        <end position="168"/>
    </location>
</feature>
<comment type="caution">
    <text evidence="3">The sequence shown here is derived from an EMBL/GenBank/DDBJ whole genome shotgun (WGS) entry which is preliminary data.</text>
</comment>
<evidence type="ECO:0000313" key="3">
    <source>
        <dbReference type="EMBL" id="KAK3204620.1"/>
    </source>
</evidence>
<keyword evidence="1" id="KW-0472">Membrane</keyword>
<gene>
    <name evidence="3" type="ORF">Dsin_018666</name>
</gene>
<organism evidence="3 4">
    <name type="scientific">Dipteronia sinensis</name>
    <dbReference type="NCBI Taxonomy" id="43782"/>
    <lineage>
        <taxon>Eukaryota</taxon>
        <taxon>Viridiplantae</taxon>
        <taxon>Streptophyta</taxon>
        <taxon>Embryophyta</taxon>
        <taxon>Tracheophyta</taxon>
        <taxon>Spermatophyta</taxon>
        <taxon>Magnoliopsida</taxon>
        <taxon>eudicotyledons</taxon>
        <taxon>Gunneridae</taxon>
        <taxon>Pentapetalae</taxon>
        <taxon>rosids</taxon>
        <taxon>malvids</taxon>
        <taxon>Sapindales</taxon>
        <taxon>Sapindaceae</taxon>
        <taxon>Hippocastanoideae</taxon>
        <taxon>Acereae</taxon>
        <taxon>Dipteronia</taxon>
    </lineage>
</organism>
<keyword evidence="2" id="KW-0732">Signal</keyword>
<evidence type="ECO:0000256" key="2">
    <source>
        <dbReference type="SAM" id="SignalP"/>
    </source>
</evidence>
<dbReference type="EMBL" id="JANJYJ010000006">
    <property type="protein sequence ID" value="KAK3204620.1"/>
    <property type="molecule type" value="Genomic_DNA"/>
</dbReference>
<dbReference type="InterPro" id="IPR013320">
    <property type="entry name" value="ConA-like_dom_sf"/>
</dbReference>
<feature type="signal peptide" evidence="2">
    <location>
        <begin position="1"/>
        <end position="20"/>
    </location>
</feature>
<dbReference type="SUPFAM" id="SSF49899">
    <property type="entry name" value="Concanavalin A-like lectins/glucanases"/>
    <property type="match status" value="1"/>
</dbReference>
<keyword evidence="4" id="KW-1185">Reference proteome</keyword>
<dbReference type="Gene3D" id="2.60.120.200">
    <property type="match status" value="1"/>
</dbReference>
<dbReference type="AlphaFoldDB" id="A0AAE0A603"/>
<keyword evidence="1" id="KW-0812">Transmembrane</keyword>
<dbReference type="Proteomes" id="UP001281410">
    <property type="component" value="Unassembled WGS sequence"/>
</dbReference>
<protein>
    <submittedName>
        <fullName evidence="3">Uncharacterized protein</fullName>
    </submittedName>
</protein>
<feature type="chain" id="PRO_5042183608" evidence="2">
    <location>
        <begin position="21"/>
        <end position="193"/>
    </location>
</feature>
<evidence type="ECO:0000256" key="1">
    <source>
        <dbReference type="SAM" id="Phobius"/>
    </source>
</evidence>
<proteinExistence type="predicted"/>